<dbReference type="RefSeq" id="XP_067753746.1">
    <property type="nucleotide sequence ID" value="XM_067897589.1"/>
</dbReference>
<comment type="caution">
    <text evidence="4">The sequence shown here is derived from an EMBL/GenBank/DDBJ whole genome shotgun (WGS) entry which is preliminary data.</text>
</comment>
<reference evidence="4 5" key="1">
    <citation type="submission" date="2021-02" db="EMBL/GenBank/DDBJ databases">
        <title>Porcisia hertigi Genome sequencing and assembly.</title>
        <authorList>
            <person name="Almutairi H."/>
            <person name="Gatherer D."/>
        </authorList>
    </citation>
    <scope>NUCLEOTIDE SEQUENCE [LARGE SCALE GENOMIC DNA]</scope>
    <source>
        <strain evidence="4 5">C119</strain>
    </source>
</reference>
<feature type="compositionally biased region" description="Gly residues" evidence="3">
    <location>
        <begin position="104"/>
        <end position="115"/>
    </location>
</feature>
<feature type="region of interest" description="Disordered" evidence="3">
    <location>
        <begin position="242"/>
        <end position="271"/>
    </location>
</feature>
<proteinExistence type="predicted"/>
<name>A0A836HUY4_9TRYP</name>
<dbReference type="Pfam" id="PF01344">
    <property type="entry name" value="Kelch_1"/>
    <property type="match status" value="1"/>
</dbReference>
<feature type="region of interest" description="Disordered" evidence="3">
    <location>
        <begin position="1030"/>
        <end position="1100"/>
    </location>
</feature>
<dbReference type="InterPro" id="IPR011043">
    <property type="entry name" value="Gal_Oxase/kelch_b-propeller"/>
</dbReference>
<accession>A0A836HUY4</accession>
<keyword evidence="2" id="KW-0677">Repeat</keyword>
<dbReference type="Gene3D" id="2.120.10.80">
    <property type="entry name" value="Kelch-type beta propeller"/>
    <property type="match status" value="2"/>
</dbReference>
<feature type="compositionally biased region" description="Polar residues" evidence="3">
    <location>
        <begin position="1065"/>
        <end position="1084"/>
    </location>
</feature>
<dbReference type="InterPro" id="IPR015915">
    <property type="entry name" value="Kelch-typ_b-propeller"/>
</dbReference>
<feature type="region of interest" description="Disordered" evidence="3">
    <location>
        <begin position="297"/>
        <end position="327"/>
    </location>
</feature>
<evidence type="ECO:0000256" key="1">
    <source>
        <dbReference type="ARBA" id="ARBA00022441"/>
    </source>
</evidence>
<dbReference type="PANTHER" id="PTHR46093:SF18">
    <property type="entry name" value="FIBRONECTIN TYPE-III DOMAIN-CONTAINING PROTEIN"/>
    <property type="match status" value="1"/>
</dbReference>
<dbReference type="KEGG" id="phet:94287666"/>
<evidence type="ECO:0000256" key="3">
    <source>
        <dbReference type="SAM" id="MobiDB-lite"/>
    </source>
</evidence>
<gene>
    <name evidence="4" type="ORF">JKF63_01542</name>
</gene>
<dbReference type="EMBL" id="JAFJZO010000035">
    <property type="protein sequence ID" value="KAG5492962.1"/>
    <property type="molecule type" value="Genomic_DNA"/>
</dbReference>
<feature type="compositionally biased region" description="Low complexity" evidence="3">
    <location>
        <begin position="255"/>
        <end position="271"/>
    </location>
</feature>
<dbReference type="SUPFAM" id="SSF50965">
    <property type="entry name" value="Galactose oxidase, central domain"/>
    <property type="match status" value="1"/>
</dbReference>
<sequence>MTTTITLKSALDGERSCGQMGVTHRCRKYIRDECKEEARQYFLQQQCPPCMSWVCVGENPLSAMGSLEEMEVAHPRETRGPLHVTSASSDRLEDQNDTRTLSRHGGGGGDRGAGGAERTTPPRRPSFSSTGNNAYIDNEVSLEPPARFGHTAVLYQNSKILIFGGKANEERYFNDVYQYDVSARLWSCLQMDSTVDVGRTVVTSEQGSPNSSYASAAPASPFFSSPTASPLVLTRWGEATAEVTPAEPTERNAPSRQNNSHSNNGRGSRENNAIQGAMAAPLSLTAQVHQSTVEGRTLPAGAGSRRDSAARDYNPVPDAGVARHRRPAGRVGHAAALHQDTMYILSGERLGRYFDDMWTLKIPSLTWQKEVSLPFSPRKGHTMHLLPADCTATRARQDMLVVFGGLVKASRARPRPADPELPPRSQGESDFVCAPTNAVLLYYPLQRRWCQLKTCGKQPSGRSYHVSQLITGTALMLVFGGRSATATPTGDSGTTPPDDRFLNDLHILDVSTGVWRQIRDAVGDIPSPRMCAASVFANGTFGLFAGGGDTYCEDAFEFSLHSRRWRRLKLRNQPACSRPTVTYTMGRLVLFGGFAPRTGVMNRTIELCLSPLSLQSQSLLWWNRCAFEKHLRSSTKSRSSEMEEKAASSAAMERAGGSWYTCSNGQVTLQCSPLTTAQSSPLEAPQSRYVNPGLCRPAPLRRPSFEYSGALLTVASAWGGGPPAAPSSVRDAPPQSPTPPYSRSLSAVFSPLSGASQSMSSWQDAGTANAKLPASGLAHASGGGTATAFCSPLSVAPPVTTAFPSCPGTAINSPHCHSRSESPTTAPNVASASQVHLWPHMTPAILHNTPAAGNAVYGGTRSNGTAVYSRANSALAAADASVSTWVSDCTRCCSPPSPSTPAPHSVTSPFACSAAPSYQTAGLLRSSHPPPAPATGEKSTSTCFITNCARNIGGYVAASLPHITGCCWKEAPLPTHAGGQPPAAAVVNCGRTGGTGNTSSGGGCFHFCMRPQPNPLQGRGVRVDVTPLGPSLPPQSTFEPGGGAVGYRQSPPCARPASTIHHNCGGSTSVSPQQQRQTSAHFTESASSRDSSAHSTRSASSISLAHVSNAYAKRTIQRLEGANGPYLLRSLAATWIFHDADVSTDRRPL</sequence>
<dbReference type="InterPro" id="IPR006652">
    <property type="entry name" value="Kelch_1"/>
</dbReference>
<evidence type="ECO:0000313" key="4">
    <source>
        <dbReference type="EMBL" id="KAG5492962.1"/>
    </source>
</evidence>
<feature type="region of interest" description="Disordered" evidence="3">
    <location>
        <begin position="720"/>
        <end position="743"/>
    </location>
</feature>
<keyword evidence="1" id="KW-0880">Kelch repeat</keyword>
<evidence type="ECO:0000313" key="5">
    <source>
        <dbReference type="Proteomes" id="UP000674318"/>
    </source>
</evidence>
<dbReference type="Pfam" id="PF24681">
    <property type="entry name" value="Kelch_KLHDC2_KLHL20_DRC7"/>
    <property type="match status" value="1"/>
</dbReference>
<feature type="compositionally biased region" description="Low complexity" evidence="3">
    <location>
        <begin position="1085"/>
        <end position="1100"/>
    </location>
</feature>
<dbReference type="AlphaFoldDB" id="A0A836HUY4"/>
<organism evidence="4 5">
    <name type="scientific">Porcisia hertigi</name>
    <dbReference type="NCBI Taxonomy" id="2761500"/>
    <lineage>
        <taxon>Eukaryota</taxon>
        <taxon>Discoba</taxon>
        <taxon>Euglenozoa</taxon>
        <taxon>Kinetoplastea</taxon>
        <taxon>Metakinetoplastina</taxon>
        <taxon>Trypanosomatida</taxon>
        <taxon>Trypanosomatidae</taxon>
        <taxon>Leishmaniinae</taxon>
        <taxon>Porcisia</taxon>
    </lineage>
</organism>
<protein>
    <submittedName>
        <fullName evidence="4">Uncharacterized protein</fullName>
    </submittedName>
</protein>
<dbReference type="GeneID" id="94287666"/>
<dbReference type="PANTHER" id="PTHR46093">
    <property type="entry name" value="ACYL-COA-BINDING DOMAIN-CONTAINING PROTEIN 5"/>
    <property type="match status" value="1"/>
</dbReference>
<dbReference type="SUPFAM" id="SSF117281">
    <property type="entry name" value="Kelch motif"/>
    <property type="match status" value="1"/>
</dbReference>
<dbReference type="Proteomes" id="UP000674318">
    <property type="component" value="Chromosome 35"/>
</dbReference>
<dbReference type="OrthoDB" id="266141at2759"/>
<evidence type="ECO:0000256" key="2">
    <source>
        <dbReference type="ARBA" id="ARBA00022737"/>
    </source>
</evidence>
<feature type="region of interest" description="Disordered" evidence="3">
    <location>
        <begin position="74"/>
        <end position="135"/>
    </location>
</feature>
<keyword evidence="5" id="KW-1185">Reference proteome</keyword>
<feature type="compositionally biased region" description="Polar residues" evidence="3">
    <location>
        <begin position="126"/>
        <end position="135"/>
    </location>
</feature>